<dbReference type="InterPro" id="IPR011060">
    <property type="entry name" value="RibuloseP-bd_barrel"/>
</dbReference>
<evidence type="ECO:0000259" key="9">
    <source>
        <dbReference type="Pfam" id="PF00697"/>
    </source>
</evidence>
<name>A0A937DKA5_9BACT</name>
<proteinExistence type="predicted"/>
<dbReference type="Gene3D" id="3.20.20.70">
    <property type="entry name" value="Aldolase class I"/>
    <property type="match status" value="1"/>
</dbReference>
<evidence type="ECO:0000256" key="5">
    <source>
        <dbReference type="ARBA" id="ARBA00022605"/>
    </source>
</evidence>
<keyword evidence="8 10" id="KW-0413">Isomerase</keyword>
<dbReference type="InterPro" id="IPR013785">
    <property type="entry name" value="Aldolase_TIM"/>
</dbReference>
<dbReference type="PANTHER" id="PTHR42894">
    <property type="entry name" value="N-(5'-PHOSPHORIBOSYL)ANTHRANILATE ISOMERASE"/>
    <property type="match status" value="1"/>
</dbReference>
<evidence type="ECO:0000313" key="11">
    <source>
        <dbReference type="Proteomes" id="UP000642920"/>
    </source>
</evidence>
<comment type="catalytic activity">
    <reaction evidence="1">
        <text>N-(5-phospho-beta-D-ribosyl)anthranilate = 1-(2-carboxyphenylamino)-1-deoxy-D-ribulose 5-phosphate</text>
        <dbReference type="Rhea" id="RHEA:21540"/>
        <dbReference type="ChEBI" id="CHEBI:18277"/>
        <dbReference type="ChEBI" id="CHEBI:58613"/>
        <dbReference type="EC" id="5.3.1.24"/>
    </reaction>
</comment>
<gene>
    <name evidence="10" type="ORF">JKP34_11095</name>
</gene>
<keyword evidence="6" id="KW-0822">Tryptophan biosynthesis</keyword>
<dbReference type="InterPro" id="IPR001240">
    <property type="entry name" value="PRAI_dom"/>
</dbReference>
<dbReference type="PANTHER" id="PTHR42894:SF1">
    <property type="entry name" value="N-(5'-PHOSPHORIBOSYL)ANTHRANILATE ISOMERASE"/>
    <property type="match status" value="1"/>
</dbReference>
<evidence type="ECO:0000256" key="1">
    <source>
        <dbReference type="ARBA" id="ARBA00001164"/>
    </source>
</evidence>
<dbReference type="EC" id="5.3.1.24" evidence="3"/>
<accession>A0A937DKA5</accession>
<comment type="pathway">
    <text evidence="2">Amino-acid biosynthesis; L-tryptophan biosynthesis; L-tryptophan from chorismate: step 3/5.</text>
</comment>
<feature type="domain" description="N-(5'phosphoribosyl) anthranilate isomerase (PRAI)" evidence="9">
    <location>
        <begin position="8"/>
        <end position="201"/>
    </location>
</feature>
<keyword evidence="7" id="KW-0057">Aromatic amino acid biosynthesis</keyword>
<protein>
    <recommendedName>
        <fullName evidence="4">N-(5'-phosphoribosyl)anthranilate isomerase</fullName>
        <ecNumber evidence="3">5.3.1.24</ecNumber>
    </recommendedName>
</protein>
<evidence type="ECO:0000256" key="8">
    <source>
        <dbReference type="ARBA" id="ARBA00023235"/>
    </source>
</evidence>
<evidence type="ECO:0000256" key="7">
    <source>
        <dbReference type="ARBA" id="ARBA00023141"/>
    </source>
</evidence>
<dbReference type="InterPro" id="IPR044643">
    <property type="entry name" value="TrpF_fam"/>
</dbReference>
<organism evidence="10 11">
    <name type="scientific">Marivirga atlantica</name>
    <dbReference type="NCBI Taxonomy" id="1548457"/>
    <lineage>
        <taxon>Bacteria</taxon>
        <taxon>Pseudomonadati</taxon>
        <taxon>Bacteroidota</taxon>
        <taxon>Cytophagia</taxon>
        <taxon>Cytophagales</taxon>
        <taxon>Marivirgaceae</taxon>
        <taxon>Marivirga</taxon>
    </lineage>
</organism>
<dbReference type="EMBL" id="JAERQG010000002">
    <property type="protein sequence ID" value="MBL0765799.1"/>
    <property type="molecule type" value="Genomic_DNA"/>
</dbReference>
<evidence type="ECO:0000256" key="3">
    <source>
        <dbReference type="ARBA" id="ARBA00012572"/>
    </source>
</evidence>
<evidence type="ECO:0000256" key="6">
    <source>
        <dbReference type="ARBA" id="ARBA00022822"/>
    </source>
</evidence>
<dbReference type="GO" id="GO:0000162">
    <property type="term" value="P:L-tryptophan biosynthetic process"/>
    <property type="evidence" value="ECO:0007669"/>
    <property type="project" value="UniProtKB-KW"/>
</dbReference>
<dbReference type="RefSeq" id="WP_201921102.1">
    <property type="nucleotide sequence ID" value="NZ_JAERQG010000002.1"/>
</dbReference>
<evidence type="ECO:0000256" key="4">
    <source>
        <dbReference type="ARBA" id="ARBA00022272"/>
    </source>
</evidence>
<dbReference type="Proteomes" id="UP000642920">
    <property type="component" value="Unassembled WGS sequence"/>
</dbReference>
<sequence>MALKTTVKISSVNNLSDARYCAGMGVDFMGFQLSKNAETYVDYQNFVELTGWVSGVEFVGEFTDSSEQEIIETAKQYELDYIQIQDASLIPALKPLNKKLMLKYNMEELADASAVAKEMETYKDDIAYFLFESDQGITYKTHIQEEVLKLADQYPVLFGFNLSEDNVEQLITSSIKGISLKGGEEIRPGYKDFDEMADILEALELDD</sequence>
<dbReference type="Pfam" id="PF00697">
    <property type="entry name" value="PRAI"/>
    <property type="match status" value="1"/>
</dbReference>
<reference evidence="10" key="1">
    <citation type="submission" date="2021-01" db="EMBL/GenBank/DDBJ databases">
        <title>Marivirga sp. nov., isolated from intertidal surface sediments.</title>
        <authorList>
            <person name="Zhang M."/>
        </authorList>
    </citation>
    <scope>NUCLEOTIDE SEQUENCE</scope>
    <source>
        <strain evidence="10">SM1354</strain>
    </source>
</reference>
<dbReference type="AlphaFoldDB" id="A0A937DKA5"/>
<comment type="caution">
    <text evidence="10">The sequence shown here is derived from an EMBL/GenBank/DDBJ whole genome shotgun (WGS) entry which is preliminary data.</text>
</comment>
<keyword evidence="11" id="KW-1185">Reference proteome</keyword>
<evidence type="ECO:0000256" key="2">
    <source>
        <dbReference type="ARBA" id="ARBA00004664"/>
    </source>
</evidence>
<keyword evidence="5" id="KW-0028">Amino-acid biosynthesis</keyword>
<dbReference type="SUPFAM" id="SSF51366">
    <property type="entry name" value="Ribulose-phoshate binding barrel"/>
    <property type="match status" value="1"/>
</dbReference>
<dbReference type="GO" id="GO:0004640">
    <property type="term" value="F:phosphoribosylanthranilate isomerase activity"/>
    <property type="evidence" value="ECO:0007669"/>
    <property type="project" value="UniProtKB-EC"/>
</dbReference>
<evidence type="ECO:0000313" key="10">
    <source>
        <dbReference type="EMBL" id="MBL0765799.1"/>
    </source>
</evidence>